<feature type="active site" description="Charge relay system" evidence="10">
    <location>
        <position position="314"/>
    </location>
</feature>
<reference evidence="16 17" key="1">
    <citation type="submission" date="2018-06" db="EMBL/GenBank/DDBJ databases">
        <authorList>
            <consortium name="Pathogen Informatics"/>
            <person name="Doyle S."/>
        </authorList>
    </citation>
    <scope>NUCLEOTIDE SEQUENCE [LARGE SCALE GENOMIC DNA]</scope>
    <source>
        <strain evidence="16 17">NCTC10821</strain>
    </source>
</reference>
<keyword evidence="8 13" id="KW-1133">Transmembrane helix</keyword>
<evidence type="ECO:0000259" key="15">
    <source>
        <dbReference type="Pfam" id="PF00082"/>
    </source>
</evidence>
<accession>A0A378TDL8</accession>
<dbReference type="PROSITE" id="PS00136">
    <property type="entry name" value="SUBTILASE_ASP"/>
    <property type="match status" value="1"/>
</dbReference>
<evidence type="ECO:0000313" key="16">
    <source>
        <dbReference type="EMBL" id="STZ57965.1"/>
    </source>
</evidence>
<dbReference type="InterPro" id="IPR036852">
    <property type="entry name" value="Peptidase_S8/S53_dom_sf"/>
</dbReference>
<dbReference type="OrthoDB" id="9798386at2"/>
<evidence type="ECO:0000256" key="11">
    <source>
        <dbReference type="RuleBase" id="RU003355"/>
    </source>
</evidence>
<dbReference type="SUPFAM" id="SSF52743">
    <property type="entry name" value="Subtilisin-like"/>
    <property type="match status" value="1"/>
</dbReference>
<keyword evidence="14" id="KW-0732">Signal</keyword>
<keyword evidence="7 10" id="KW-0720">Serine protease</keyword>
<dbReference type="PROSITE" id="PS00138">
    <property type="entry name" value="SUBTILASE_SER"/>
    <property type="match status" value="1"/>
</dbReference>
<feature type="signal peptide" evidence="14">
    <location>
        <begin position="1"/>
        <end position="24"/>
    </location>
</feature>
<dbReference type="Proteomes" id="UP000254978">
    <property type="component" value="Unassembled WGS sequence"/>
</dbReference>
<evidence type="ECO:0000256" key="12">
    <source>
        <dbReference type="SAM" id="MobiDB-lite"/>
    </source>
</evidence>
<organism evidence="16 17">
    <name type="scientific">Mycolicibacterium tokaiense</name>
    <dbReference type="NCBI Taxonomy" id="39695"/>
    <lineage>
        <taxon>Bacteria</taxon>
        <taxon>Bacillati</taxon>
        <taxon>Actinomycetota</taxon>
        <taxon>Actinomycetes</taxon>
        <taxon>Mycobacteriales</taxon>
        <taxon>Mycobacteriaceae</taxon>
        <taxon>Mycolicibacterium</taxon>
    </lineage>
</organism>
<comment type="subcellular location">
    <subcellularLocation>
        <location evidence="1">Cell membrane</location>
        <topology evidence="1">Single-pass membrane protein</topology>
    </subcellularLocation>
</comment>
<dbReference type="PRINTS" id="PR00723">
    <property type="entry name" value="SUBTILISIN"/>
</dbReference>
<feature type="transmembrane region" description="Helical" evidence="13">
    <location>
        <begin position="400"/>
        <end position="418"/>
    </location>
</feature>
<sequence length="433" mass="43330">MRGARAVLAALLLGVSAPPPAAHAVTAPTVDPALLPAVAAPMPPVPTVQTAPCAVPAVAAAPHPVRLGRIHELSRGDGQRVAVIDTGVTRHRRLAQVEAGGDYVSTGDGTTDCDGHGTMVAGIIAASPDADGFSGVAPGATIVAIRQSSTLFAPAADPSAAGVGDVATLAKAVRTAADLGAGVINISSIACASGFVDDGPLGAALAYAVDTRDVVVVAAAGNVGGAGRCPPQPEMSDMDWETATVASSPGWYDDYVLTVGSVGAGDAPSEFTLPGPWVDVAAPGEQVVSLHPSGTGLVDSQQSFGRTVAIAGTSYAAPVVSGVVALVRSRFPALTARQVMRRIEDTARPVGAGWDPVTGHGVVDPVAALSNETEPVTPQPVPEPTPLTARTQRDDPGSRAATIGALCCLAALLVAGLVSRSRRGDSVVGEQRR</sequence>
<evidence type="ECO:0000256" key="3">
    <source>
        <dbReference type="ARBA" id="ARBA00022475"/>
    </source>
</evidence>
<dbReference type="InterPro" id="IPR023828">
    <property type="entry name" value="Peptidase_S8_Ser-AS"/>
</dbReference>
<dbReference type="InterPro" id="IPR015500">
    <property type="entry name" value="Peptidase_S8_subtilisin-rel"/>
</dbReference>
<dbReference type="EC" id="3.4.21.62" evidence="16"/>
<proteinExistence type="inferred from homology"/>
<evidence type="ECO:0000256" key="1">
    <source>
        <dbReference type="ARBA" id="ARBA00004162"/>
    </source>
</evidence>
<feature type="region of interest" description="Disordered" evidence="12">
    <location>
        <begin position="371"/>
        <end position="397"/>
    </location>
</feature>
<dbReference type="InterPro" id="IPR022398">
    <property type="entry name" value="Peptidase_S8_His-AS"/>
</dbReference>
<keyword evidence="9 13" id="KW-0472">Membrane</keyword>
<evidence type="ECO:0000256" key="2">
    <source>
        <dbReference type="ARBA" id="ARBA00011073"/>
    </source>
</evidence>
<evidence type="ECO:0000256" key="9">
    <source>
        <dbReference type="ARBA" id="ARBA00023136"/>
    </source>
</evidence>
<dbReference type="RefSeq" id="WP_115281473.1">
    <property type="nucleotide sequence ID" value="NZ_JACKSK010000025.1"/>
</dbReference>
<dbReference type="GO" id="GO:0005886">
    <property type="term" value="C:plasma membrane"/>
    <property type="evidence" value="ECO:0007669"/>
    <property type="project" value="UniProtKB-SubCell"/>
</dbReference>
<gene>
    <name evidence="16" type="primary">apr</name>
    <name evidence="16" type="ORF">NCTC10821_01470</name>
</gene>
<evidence type="ECO:0000256" key="14">
    <source>
        <dbReference type="SAM" id="SignalP"/>
    </source>
</evidence>
<evidence type="ECO:0000256" key="4">
    <source>
        <dbReference type="ARBA" id="ARBA00022670"/>
    </source>
</evidence>
<dbReference type="InterPro" id="IPR023834">
    <property type="entry name" value="T7SS_pept_S8A_mycosin"/>
</dbReference>
<evidence type="ECO:0000313" key="17">
    <source>
        <dbReference type="Proteomes" id="UP000254978"/>
    </source>
</evidence>
<evidence type="ECO:0000256" key="7">
    <source>
        <dbReference type="ARBA" id="ARBA00022825"/>
    </source>
</evidence>
<dbReference type="PANTHER" id="PTHR43806">
    <property type="entry name" value="PEPTIDASE S8"/>
    <property type="match status" value="1"/>
</dbReference>
<comment type="similarity">
    <text evidence="2 10 11">Belongs to the peptidase S8 family.</text>
</comment>
<dbReference type="GO" id="GO:0004252">
    <property type="term" value="F:serine-type endopeptidase activity"/>
    <property type="evidence" value="ECO:0007669"/>
    <property type="project" value="UniProtKB-UniRule"/>
</dbReference>
<feature type="active site" description="Charge relay system" evidence="10">
    <location>
        <position position="116"/>
    </location>
</feature>
<dbReference type="Gene3D" id="3.40.50.200">
    <property type="entry name" value="Peptidase S8/S53 domain"/>
    <property type="match status" value="1"/>
</dbReference>
<dbReference type="PROSITE" id="PS51892">
    <property type="entry name" value="SUBTILASE"/>
    <property type="match status" value="1"/>
</dbReference>
<evidence type="ECO:0000256" key="8">
    <source>
        <dbReference type="ARBA" id="ARBA00022989"/>
    </source>
</evidence>
<dbReference type="InterPro" id="IPR050131">
    <property type="entry name" value="Peptidase_S8_subtilisin-like"/>
</dbReference>
<dbReference type="EMBL" id="UGQT01000001">
    <property type="protein sequence ID" value="STZ57965.1"/>
    <property type="molecule type" value="Genomic_DNA"/>
</dbReference>
<evidence type="ECO:0000256" key="13">
    <source>
        <dbReference type="SAM" id="Phobius"/>
    </source>
</evidence>
<feature type="domain" description="Peptidase S8/S53" evidence="15">
    <location>
        <begin position="76"/>
        <end position="361"/>
    </location>
</feature>
<feature type="active site" description="Charge relay system" evidence="10">
    <location>
        <position position="85"/>
    </location>
</feature>
<keyword evidence="17" id="KW-1185">Reference proteome</keyword>
<dbReference type="InterPro" id="IPR023827">
    <property type="entry name" value="Peptidase_S8_Asp-AS"/>
</dbReference>
<keyword evidence="6 10" id="KW-0378">Hydrolase</keyword>
<dbReference type="NCBIfam" id="TIGR03921">
    <property type="entry name" value="T7SS_mycosin"/>
    <property type="match status" value="1"/>
</dbReference>
<dbReference type="PANTHER" id="PTHR43806:SF11">
    <property type="entry name" value="CEREVISIN-RELATED"/>
    <property type="match status" value="1"/>
</dbReference>
<evidence type="ECO:0000256" key="5">
    <source>
        <dbReference type="ARBA" id="ARBA00022692"/>
    </source>
</evidence>
<dbReference type="Pfam" id="PF00082">
    <property type="entry name" value="Peptidase_S8"/>
    <property type="match status" value="1"/>
</dbReference>
<keyword evidence="5 13" id="KW-0812">Transmembrane</keyword>
<keyword evidence="3" id="KW-1003">Cell membrane</keyword>
<protein>
    <submittedName>
        <fullName evidence="16">Membrane-anchored mycosin mycP4</fullName>
        <ecNumber evidence="16">3.4.21.62</ecNumber>
    </submittedName>
</protein>
<feature type="chain" id="PRO_5016697276" evidence="14">
    <location>
        <begin position="25"/>
        <end position="433"/>
    </location>
</feature>
<dbReference type="GO" id="GO:0006508">
    <property type="term" value="P:proteolysis"/>
    <property type="evidence" value="ECO:0007669"/>
    <property type="project" value="UniProtKB-KW"/>
</dbReference>
<dbReference type="PROSITE" id="PS00137">
    <property type="entry name" value="SUBTILASE_HIS"/>
    <property type="match status" value="1"/>
</dbReference>
<evidence type="ECO:0000256" key="10">
    <source>
        <dbReference type="PROSITE-ProRule" id="PRU01240"/>
    </source>
</evidence>
<name>A0A378TDL8_9MYCO</name>
<dbReference type="InterPro" id="IPR000209">
    <property type="entry name" value="Peptidase_S8/S53_dom"/>
</dbReference>
<keyword evidence="4 10" id="KW-0645">Protease</keyword>
<dbReference type="AlphaFoldDB" id="A0A378TDL8"/>
<evidence type="ECO:0000256" key="6">
    <source>
        <dbReference type="ARBA" id="ARBA00022801"/>
    </source>
</evidence>